<dbReference type="Proteomes" id="UP000438983">
    <property type="component" value="Chromosome"/>
</dbReference>
<keyword evidence="2 5" id="KW-0378">Hydrolase</keyword>
<dbReference type="GO" id="GO:0003677">
    <property type="term" value="F:DNA binding"/>
    <property type="evidence" value="ECO:0007669"/>
    <property type="project" value="UniProtKB-KW"/>
</dbReference>
<accession>A0A6I6LY89</accession>
<sequence>MLSAVKRYTLLVSKVLARCFPRTSAYLQSEDELLLRRWPSAVARPGRQSPVKHTGKPAARSGRVKKKHAAASPANPRSAPRKPASEGIYGPAKMTLEQGQVQAMRLRVGRAVEAGVICAPSDEQWAMILSDSPVTRVFAGAGSGKSTTLVLRVVFMLCHMGIAPERLTVISFTNASCAQLREQLISLLGFWNFDFDPADARQCVRTFHSAMGVLAKELLGQPVWFEQLDEKGASPAEPDNPLASARLRPAQQRLLKHAYQACYAEHETFRVWVHKLLGLPPPTPCEAGKRTVKAPLDAFRLAGEFSAVPLFEAFHIQAGFIESIGIRIDQIQVSRINGSARERCFIEALMMFSKQFQAELDAQGLMTFNGAFQQLTQRLAARDSKVAESALAPFGHLLIDEFQDISPQIVQWLQALHRALASQGQTVSLMAIGDDWQSIYGWRGSSPELFMDFDKYFPGRGALKKSTVLTLETNYRSVEPIMRDGEAVLDGVAFKQHKASKAAKALQPGDHGVKLVTRFDPKARMPELLRHIQAQCEYVSTRTGADRNAVLVLSRRNEPLRAIQAQLDKKLPVKAYTIHRAKGLQAEVAIIVDDCQPPEKHPLRSALYAYSGFFRNSYDQAMADESLRLAYVAITRGVSRVFWFTQKTQGATRLLAGRGKPPSR</sequence>
<dbReference type="GO" id="GO:0000725">
    <property type="term" value="P:recombinational repair"/>
    <property type="evidence" value="ECO:0007669"/>
    <property type="project" value="TreeGrafter"/>
</dbReference>
<dbReference type="AlphaFoldDB" id="A0A6I6LY89"/>
<dbReference type="RefSeq" id="WP_158188783.1">
    <property type="nucleotide sequence ID" value="NZ_CP046902.1"/>
</dbReference>
<feature type="region of interest" description="Disordered" evidence="6">
    <location>
        <begin position="44"/>
        <end position="89"/>
    </location>
</feature>
<evidence type="ECO:0000313" key="9">
    <source>
        <dbReference type="Proteomes" id="UP000438983"/>
    </source>
</evidence>
<proteinExistence type="predicted"/>
<evidence type="ECO:0000256" key="6">
    <source>
        <dbReference type="SAM" id="MobiDB-lite"/>
    </source>
</evidence>
<feature type="domain" description="UvrD-like helicase ATP-binding" evidence="7">
    <location>
        <begin position="118"/>
        <end position="478"/>
    </location>
</feature>
<evidence type="ECO:0000256" key="2">
    <source>
        <dbReference type="ARBA" id="ARBA00022801"/>
    </source>
</evidence>
<organism evidence="8 9">
    <name type="scientific">Stutzerimonas stutzeri</name>
    <name type="common">Pseudomonas stutzeri</name>
    <dbReference type="NCBI Taxonomy" id="316"/>
    <lineage>
        <taxon>Bacteria</taxon>
        <taxon>Pseudomonadati</taxon>
        <taxon>Pseudomonadota</taxon>
        <taxon>Gammaproteobacteria</taxon>
        <taxon>Pseudomonadales</taxon>
        <taxon>Pseudomonadaceae</taxon>
        <taxon>Stutzerimonas</taxon>
    </lineage>
</organism>
<dbReference type="EMBL" id="CP046902">
    <property type="protein sequence ID" value="QGZ31321.1"/>
    <property type="molecule type" value="Genomic_DNA"/>
</dbReference>
<reference evidence="8 9" key="1">
    <citation type="submission" date="2019-12" db="EMBL/GenBank/DDBJ databases">
        <title>Complete genome sequence of Pseudomonas stutzeri.</title>
        <authorList>
            <person name="Lim S.R."/>
            <person name="Kim J.H."/>
        </authorList>
    </citation>
    <scope>NUCLEOTIDE SEQUENCE [LARGE SCALE GENOMIC DNA]</scope>
    <source>
        <strain evidence="8 9">PM101005</strain>
    </source>
</reference>
<keyword evidence="3 5" id="KW-0347">Helicase</keyword>
<protein>
    <submittedName>
        <fullName evidence="8">AAA family ATPase</fullName>
    </submittedName>
</protein>
<dbReference type="InterPro" id="IPR014016">
    <property type="entry name" value="UvrD-like_ATP-bd"/>
</dbReference>
<dbReference type="InterPro" id="IPR027417">
    <property type="entry name" value="P-loop_NTPase"/>
</dbReference>
<evidence type="ECO:0000313" key="8">
    <source>
        <dbReference type="EMBL" id="QGZ31321.1"/>
    </source>
</evidence>
<dbReference type="PROSITE" id="PS51198">
    <property type="entry name" value="UVRD_HELICASE_ATP_BIND"/>
    <property type="match status" value="1"/>
</dbReference>
<gene>
    <name evidence="8" type="ORF">GQA94_15070</name>
</gene>
<dbReference type="InterPro" id="IPR013986">
    <property type="entry name" value="DExx_box_DNA_helicase_dom_sf"/>
</dbReference>
<evidence type="ECO:0000256" key="4">
    <source>
        <dbReference type="ARBA" id="ARBA00022840"/>
    </source>
</evidence>
<dbReference type="OrthoDB" id="5298826at2"/>
<dbReference type="PANTHER" id="PTHR11070:SF63">
    <property type="entry name" value="DNA HELICASE IV"/>
    <property type="match status" value="1"/>
</dbReference>
<dbReference type="Gene3D" id="1.10.10.160">
    <property type="match status" value="1"/>
</dbReference>
<evidence type="ECO:0000256" key="5">
    <source>
        <dbReference type="PROSITE-ProRule" id="PRU00560"/>
    </source>
</evidence>
<dbReference type="GO" id="GO:0016787">
    <property type="term" value="F:hydrolase activity"/>
    <property type="evidence" value="ECO:0007669"/>
    <property type="project" value="UniProtKB-UniRule"/>
</dbReference>
<dbReference type="SUPFAM" id="SSF52540">
    <property type="entry name" value="P-loop containing nucleoside triphosphate hydrolases"/>
    <property type="match status" value="1"/>
</dbReference>
<evidence type="ECO:0000256" key="1">
    <source>
        <dbReference type="ARBA" id="ARBA00022741"/>
    </source>
</evidence>
<feature type="compositionally biased region" description="Low complexity" evidence="6">
    <location>
        <begin position="70"/>
        <end position="82"/>
    </location>
</feature>
<dbReference type="GO" id="GO:0005524">
    <property type="term" value="F:ATP binding"/>
    <property type="evidence" value="ECO:0007669"/>
    <property type="project" value="UniProtKB-UniRule"/>
</dbReference>
<feature type="binding site" evidence="5">
    <location>
        <begin position="139"/>
        <end position="146"/>
    </location>
    <ligand>
        <name>ATP</name>
        <dbReference type="ChEBI" id="CHEBI:30616"/>
    </ligand>
</feature>
<dbReference type="Pfam" id="PF00580">
    <property type="entry name" value="UvrD-helicase"/>
    <property type="match status" value="1"/>
</dbReference>
<dbReference type="Gene3D" id="3.40.50.300">
    <property type="entry name" value="P-loop containing nucleotide triphosphate hydrolases"/>
    <property type="match status" value="3"/>
</dbReference>
<evidence type="ECO:0000259" key="7">
    <source>
        <dbReference type="PROSITE" id="PS51198"/>
    </source>
</evidence>
<keyword evidence="1 5" id="KW-0547">Nucleotide-binding</keyword>
<evidence type="ECO:0000256" key="3">
    <source>
        <dbReference type="ARBA" id="ARBA00022806"/>
    </source>
</evidence>
<keyword evidence="4 5" id="KW-0067">ATP-binding</keyword>
<dbReference type="InterPro" id="IPR000212">
    <property type="entry name" value="DNA_helicase_UvrD/REP"/>
</dbReference>
<dbReference type="PANTHER" id="PTHR11070">
    <property type="entry name" value="UVRD / RECB / PCRA DNA HELICASE FAMILY MEMBER"/>
    <property type="match status" value="1"/>
</dbReference>
<dbReference type="GO" id="GO:0043138">
    <property type="term" value="F:3'-5' DNA helicase activity"/>
    <property type="evidence" value="ECO:0007669"/>
    <property type="project" value="TreeGrafter"/>
</dbReference>
<name>A0A6I6LY89_STUST</name>